<evidence type="ECO:0000313" key="3">
    <source>
        <dbReference type="EMBL" id="GMI37776.1"/>
    </source>
</evidence>
<feature type="region of interest" description="Disordered" evidence="1">
    <location>
        <begin position="858"/>
        <end position="882"/>
    </location>
</feature>
<dbReference type="AlphaFoldDB" id="A0A9W7G6K6"/>
<dbReference type="SUPFAM" id="SSF52540">
    <property type="entry name" value="P-loop containing nucleoside triphosphate hydrolases"/>
    <property type="match status" value="1"/>
</dbReference>
<reference evidence="4" key="1">
    <citation type="journal article" date="2023" name="Commun. Biol.">
        <title>Genome analysis of Parmales, the sister group of diatoms, reveals the evolutionary specialization of diatoms from phago-mixotrophs to photoautotrophs.</title>
        <authorList>
            <person name="Ban H."/>
            <person name="Sato S."/>
            <person name="Yoshikawa S."/>
            <person name="Yamada K."/>
            <person name="Nakamura Y."/>
            <person name="Ichinomiya M."/>
            <person name="Sato N."/>
            <person name="Blanc-Mathieu R."/>
            <person name="Endo H."/>
            <person name="Kuwata A."/>
            <person name="Ogata H."/>
        </authorList>
    </citation>
    <scope>NUCLEOTIDE SEQUENCE [LARGE SCALE GENOMIC DNA]</scope>
</reference>
<dbReference type="PANTHER" id="PTHR35832">
    <property type="entry name" value="OS12G0248400 PROTEIN-RELATED"/>
    <property type="match status" value="1"/>
</dbReference>
<dbReference type="Gene3D" id="3.40.50.300">
    <property type="entry name" value="P-loop containing nucleotide triphosphate hydrolases"/>
    <property type="match status" value="1"/>
</dbReference>
<accession>A0A9W7G6K6</accession>
<feature type="compositionally biased region" description="Polar residues" evidence="1">
    <location>
        <begin position="865"/>
        <end position="875"/>
    </location>
</feature>
<dbReference type="Pfam" id="PF22215">
    <property type="entry name" value="MLKL_N"/>
    <property type="match status" value="1"/>
</dbReference>
<name>A0A9W7G6K6_9STRA</name>
<gene>
    <name evidence="3" type="ORF">TrCOL_g8577</name>
</gene>
<dbReference type="InterPro" id="IPR059179">
    <property type="entry name" value="MLKL-like_MCAfunc"/>
</dbReference>
<sequence>MLRALGLGGKKRIEPVVSDISLQSYIDDKFKDQNNEIYQLKEKIQSLTESVKGEGGVISEISNVRNLIEGKLLSGYGPGDDVVRKISVESQAPKVPRLTSAALKKLEESEVVGSNIVEGKDSRNRLTSYEREELFFDATDALPSARGENESEQLQHIADELCYSFDASKAVFVCEVLNDVAGEVPIVGSIVGILTTIFEKIEEAQTNKGACEALGSRIFDLSIALKDLLRQEKHMPGMMAVLRKLKNKLNEASEFIGTFSNRGWLKALLKGSSDAEAFKGIEEDLSNVIGDVQFQVMAKMAGLQGKMYDNTNDINENVKRLIQKVGVYDNTAAANQTAKALIENVGGVQGLGKDVVAAKRLADELGVTLEEIQGEACAEAAERNNIERKKVSPKANVRISPSLVKHRGFREFWEAKLSNRKMVNLDDLKVAMTDYMTDLELDAALIKGLTGEENWAKISRILDEDGNSIVSLAEVRRTFNTICAKDYKNDNFVSGLRSIIDYSNRKKSAHFNHLKPILVTPGKGEKKKFELVGRSAEATILVKALLSSEQNDNFHAIEICGADGVGKTFFCNSVCRLAAVQQHFVGGLYYVSLDATGSEVQRSAQTAQEVAVSVISAMNFDFTDVEIKKDPMKFLDKELAKRGKARSLLVMDGIDGDGTEAAFDAIAHLAGTPFVSAVLLTNEPLNHPTIFSSTRIMLDPLSYRDAVKLVQMLNPNLSRKSRKKVAILAGGNPASIFTLSQLSATLLEELHRAQKRRESTLTQSTTPHSSEGYKTSYIDPGSSFTMDNSSSAASPSKKSNTDNSENNPDKDDATLDGTADSSNLGLLYGGQDDESTDEKWRKMSLAAVKLGFEWPTPEEVKRASSDPTGKATSIRNDVAPLPSMPRLRKSRLALVEMGSPRATQEQDFTRLILSTLGFDEMYVLNLLSLVPSSWDMEYFKYCFSVAATKSAHEDGDKAIATRDTAEEMLDAFRRKGFVDIALADYDRLQVCRRWKKALLRSLLVNENVLIECKVVMRKFYTNLLVEGSRAWTGGGEGSWLKDEGLLKVGDDAHNIVSVLREISLGTGEGLYEDGVKVFSEAKGLLKEVLDAAVFEELVTTVEGLKL</sequence>
<dbReference type="GO" id="GO:0007166">
    <property type="term" value="P:cell surface receptor signaling pathway"/>
    <property type="evidence" value="ECO:0007669"/>
    <property type="project" value="InterPro"/>
</dbReference>
<evidence type="ECO:0000256" key="1">
    <source>
        <dbReference type="SAM" id="MobiDB-lite"/>
    </source>
</evidence>
<feature type="domain" description="Mixed lineage kinase" evidence="2">
    <location>
        <begin position="187"/>
        <end position="290"/>
    </location>
</feature>
<feature type="region of interest" description="Disordered" evidence="1">
    <location>
        <begin position="754"/>
        <end position="835"/>
    </location>
</feature>
<keyword evidence="4" id="KW-1185">Reference proteome</keyword>
<organism evidence="3 4">
    <name type="scientific">Triparma columacea</name>
    <dbReference type="NCBI Taxonomy" id="722753"/>
    <lineage>
        <taxon>Eukaryota</taxon>
        <taxon>Sar</taxon>
        <taxon>Stramenopiles</taxon>
        <taxon>Ochrophyta</taxon>
        <taxon>Bolidophyceae</taxon>
        <taxon>Parmales</taxon>
        <taxon>Triparmaceae</taxon>
        <taxon>Triparma</taxon>
    </lineage>
</organism>
<dbReference type="OrthoDB" id="193849at2759"/>
<evidence type="ECO:0000259" key="2">
    <source>
        <dbReference type="Pfam" id="PF22215"/>
    </source>
</evidence>
<dbReference type="CDD" id="cd21037">
    <property type="entry name" value="MLKL_NTD"/>
    <property type="match status" value="1"/>
</dbReference>
<evidence type="ECO:0000313" key="4">
    <source>
        <dbReference type="Proteomes" id="UP001165065"/>
    </source>
</evidence>
<protein>
    <recommendedName>
        <fullName evidence="2">Mixed lineage kinase domain-containing protein</fullName>
    </recommendedName>
</protein>
<proteinExistence type="predicted"/>
<feature type="compositionally biased region" description="Polar residues" evidence="1">
    <location>
        <begin position="760"/>
        <end position="773"/>
    </location>
</feature>
<dbReference type="InterPro" id="IPR027417">
    <property type="entry name" value="P-loop_NTPase"/>
</dbReference>
<dbReference type="Proteomes" id="UP001165065">
    <property type="component" value="Unassembled WGS sequence"/>
</dbReference>
<dbReference type="InterPro" id="IPR054000">
    <property type="entry name" value="MLKL_N"/>
</dbReference>
<comment type="caution">
    <text evidence="3">The sequence shown here is derived from an EMBL/GenBank/DDBJ whole genome shotgun (WGS) entry which is preliminary data.</text>
</comment>
<dbReference type="EMBL" id="BRYA01001016">
    <property type="protein sequence ID" value="GMI37776.1"/>
    <property type="molecule type" value="Genomic_DNA"/>
</dbReference>
<dbReference type="Gene3D" id="1.20.930.20">
    <property type="entry name" value="Adaptor protein Cbl, N-terminal domain"/>
    <property type="match status" value="1"/>
</dbReference>
<feature type="compositionally biased region" description="Low complexity" evidence="1">
    <location>
        <begin position="789"/>
        <end position="798"/>
    </location>
</feature>
<dbReference type="InterPro" id="IPR036537">
    <property type="entry name" value="Adaptor_Cbl_N_dom_sf"/>
</dbReference>